<feature type="region of interest" description="Disordered" evidence="1">
    <location>
        <begin position="49"/>
        <end position="88"/>
    </location>
</feature>
<organism evidence="2 3">
    <name type="scientific">Lysobacter firmicutimachus</name>
    <dbReference type="NCBI Taxonomy" id="1792846"/>
    <lineage>
        <taxon>Bacteria</taxon>
        <taxon>Pseudomonadati</taxon>
        <taxon>Pseudomonadota</taxon>
        <taxon>Gammaproteobacteria</taxon>
        <taxon>Lysobacterales</taxon>
        <taxon>Lysobacteraceae</taxon>
        <taxon>Lysobacter</taxon>
    </lineage>
</organism>
<sequence length="88" mass="9186">MSARGFASEAIVGHLGFYGVTLELPTVFARTRRALAGLDAIAAAALRPGARTKRSGRATPGAASDASVRTRSARRAVDRAPRLQPKLA</sequence>
<reference evidence="2 3" key="1">
    <citation type="submission" date="2024-02" db="EMBL/GenBank/DDBJ databases">
        <title>Lysobacter Genome Sequencing and Mining.</title>
        <authorList>
            <person name="Bierman J."/>
            <person name="Walker M.C."/>
        </authorList>
    </citation>
    <scope>NUCLEOTIDE SEQUENCE [LARGE SCALE GENOMIC DNA]</scope>
    <source>
        <strain evidence="2 3">PB6250</strain>
    </source>
</reference>
<comment type="caution">
    <text evidence="2">The sequence shown here is derived from an EMBL/GenBank/DDBJ whole genome shotgun (WGS) entry which is preliminary data.</text>
</comment>
<dbReference type="EMBL" id="JBANDL010000002">
    <property type="protein sequence ID" value="MEI2457476.1"/>
    <property type="molecule type" value="Genomic_DNA"/>
</dbReference>
<evidence type="ECO:0000256" key="1">
    <source>
        <dbReference type="SAM" id="MobiDB-lite"/>
    </source>
</evidence>
<gene>
    <name evidence="2" type="ORF">V2J18_22715</name>
</gene>
<evidence type="ECO:0000313" key="2">
    <source>
        <dbReference type="EMBL" id="MEI2457476.1"/>
    </source>
</evidence>
<dbReference type="RefSeq" id="WP_141233326.1">
    <property type="nucleotide sequence ID" value="NZ_JBANDL010000002.1"/>
</dbReference>
<keyword evidence="3" id="KW-1185">Reference proteome</keyword>
<name>A0ABU8DAW3_9GAMM</name>
<dbReference type="Proteomes" id="UP001387215">
    <property type="component" value="Unassembled WGS sequence"/>
</dbReference>
<accession>A0ABU8DAW3</accession>
<protein>
    <submittedName>
        <fullName evidence="2">Uncharacterized protein</fullName>
    </submittedName>
</protein>
<evidence type="ECO:0000313" key="3">
    <source>
        <dbReference type="Proteomes" id="UP001387215"/>
    </source>
</evidence>
<proteinExistence type="predicted"/>